<proteinExistence type="predicted"/>
<gene>
    <name evidence="2" type="ORF">MCB1EB_1036</name>
</gene>
<dbReference type="EMBL" id="AP018150">
    <property type="protein sequence ID" value="BBE09197.1"/>
    <property type="molecule type" value="Genomic_DNA"/>
</dbReference>
<sequence length="94" mass="11101">MNFLTSYTFKPNYLSITKSGLNMVDFSRLWAKILKILQNEWRIARTRSALSILDDEALKDVGLTRAQIWLLEETPRIKSCSKNYPYHHRRANQN</sequence>
<dbReference type="Proteomes" id="UP000282597">
    <property type="component" value="Chromosome"/>
</dbReference>
<dbReference type="AlphaFoldDB" id="A0A2Z6EUQ8"/>
<name>A0A2Z6EUQ8_9BURK</name>
<dbReference type="KEGG" id="mcys:MCB1EB_1036"/>
<protein>
    <recommendedName>
        <fullName evidence="1">YjiS-like domain-containing protein</fullName>
    </recommendedName>
</protein>
<evidence type="ECO:0000313" key="3">
    <source>
        <dbReference type="Proteomes" id="UP000282597"/>
    </source>
</evidence>
<accession>A0A2Z6EUQ8</accession>
<keyword evidence="3" id="KW-1185">Reference proteome</keyword>
<dbReference type="Pfam" id="PF06568">
    <property type="entry name" value="YjiS-like"/>
    <property type="match status" value="1"/>
</dbReference>
<evidence type="ECO:0000313" key="2">
    <source>
        <dbReference type="EMBL" id="BBE09197.1"/>
    </source>
</evidence>
<evidence type="ECO:0000259" key="1">
    <source>
        <dbReference type="Pfam" id="PF06568"/>
    </source>
</evidence>
<organism evidence="2 3">
    <name type="scientific">Mycoavidus cysteinexigens</name>
    <dbReference type="NCBI Taxonomy" id="1553431"/>
    <lineage>
        <taxon>Bacteria</taxon>
        <taxon>Pseudomonadati</taxon>
        <taxon>Pseudomonadota</taxon>
        <taxon>Betaproteobacteria</taxon>
        <taxon>Burkholderiales</taxon>
        <taxon>Burkholderiaceae</taxon>
        <taxon>Mycoavidus</taxon>
    </lineage>
</organism>
<feature type="domain" description="YjiS-like" evidence="1">
    <location>
        <begin position="35"/>
        <end position="68"/>
    </location>
</feature>
<reference evidence="2 3" key="1">
    <citation type="journal article" date="2018" name="Microbes Environ.">
        <title>Comparative Genomic Insights into Endofungal Lifestyles of Two Bacterial Endosymbionts, Mycoavidus cysteinexigens and Burkholderia rhizoxinica.</title>
        <authorList>
            <person name="Sharmin D."/>
            <person name="Guo Y."/>
            <person name="Nishizawa T."/>
            <person name="Ohshima S."/>
            <person name="Sato Y."/>
            <person name="Takashima Y."/>
            <person name="Narisawa K."/>
            <person name="Ohta H."/>
        </authorList>
    </citation>
    <scope>NUCLEOTIDE SEQUENCE [LARGE SCALE GENOMIC DNA]</scope>
    <source>
        <strain evidence="2 3">B1-EB</strain>
    </source>
</reference>
<dbReference type="InterPro" id="IPR009506">
    <property type="entry name" value="YjiS-like"/>
</dbReference>